<name>A0ABD3FUE8_9STRA</name>
<gene>
    <name evidence="2" type="ORF">V7S43_005007</name>
</gene>
<evidence type="ECO:0000313" key="2">
    <source>
        <dbReference type="EMBL" id="KAL3669622.1"/>
    </source>
</evidence>
<evidence type="ECO:0000256" key="1">
    <source>
        <dbReference type="SAM" id="Phobius"/>
    </source>
</evidence>
<accession>A0ABD3FUE8</accession>
<sequence length="104" mass="11811">MKNNQLNGRLLVQFPMLQLLWLKFVIIATYFLPHVVIWGLGGRIASDAYDDLVCQGCRYAVSVLRDLQFVMQPVVQPVVSVLLLLLATDFQQNHFHDGDNKGEP</sequence>
<keyword evidence="1" id="KW-0472">Membrane</keyword>
<protein>
    <submittedName>
        <fullName evidence="2">Uncharacterized protein</fullName>
    </submittedName>
</protein>
<reference evidence="2 3" key="1">
    <citation type="submission" date="2024-09" db="EMBL/GenBank/DDBJ databases">
        <title>Genome sequencing and assembly of Phytophthora oleae, isolate VK10A, causative agent of rot of olive drupes.</title>
        <authorList>
            <person name="Conti Taguali S."/>
            <person name="Riolo M."/>
            <person name="La Spada F."/>
            <person name="Cacciola S.O."/>
            <person name="Dionisio G."/>
        </authorList>
    </citation>
    <scope>NUCLEOTIDE SEQUENCE [LARGE SCALE GENOMIC DNA]</scope>
    <source>
        <strain evidence="2 3">VK10A</strain>
    </source>
</reference>
<dbReference type="EMBL" id="JBIMZQ010000008">
    <property type="protein sequence ID" value="KAL3669622.1"/>
    <property type="molecule type" value="Genomic_DNA"/>
</dbReference>
<dbReference type="Proteomes" id="UP001632037">
    <property type="component" value="Unassembled WGS sequence"/>
</dbReference>
<comment type="caution">
    <text evidence="2">The sequence shown here is derived from an EMBL/GenBank/DDBJ whole genome shotgun (WGS) entry which is preliminary data.</text>
</comment>
<feature type="transmembrane region" description="Helical" evidence="1">
    <location>
        <begin position="20"/>
        <end position="40"/>
    </location>
</feature>
<organism evidence="2 3">
    <name type="scientific">Phytophthora oleae</name>
    <dbReference type="NCBI Taxonomy" id="2107226"/>
    <lineage>
        <taxon>Eukaryota</taxon>
        <taxon>Sar</taxon>
        <taxon>Stramenopiles</taxon>
        <taxon>Oomycota</taxon>
        <taxon>Peronosporomycetes</taxon>
        <taxon>Peronosporales</taxon>
        <taxon>Peronosporaceae</taxon>
        <taxon>Phytophthora</taxon>
    </lineage>
</organism>
<keyword evidence="1" id="KW-1133">Transmembrane helix</keyword>
<proteinExistence type="predicted"/>
<keyword evidence="3" id="KW-1185">Reference proteome</keyword>
<evidence type="ECO:0000313" key="3">
    <source>
        <dbReference type="Proteomes" id="UP001632037"/>
    </source>
</evidence>
<keyword evidence="1" id="KW-0812">Transmembrane</keyword>
<dbReference type="AlphaFoldDB" id="A0ABD3FUE8"/>